<protein>
    <recommendedName>
        <fullName evidence="2">arginyltransferase</fullName>
        <ecNumber evidence="2">2.3.2.8</ecNumber>
    </recommendedName>
</protein>
<evidence type="ECO:0000256" key="4">
    <source>
        <dbReference type="ARBA" id="ARBA00022786"/>
    </source>
</evidence>
<organism evidence="8">
    <name type="scientific">Spongospora subterranea</name>
    <dbReference type="NCBI Taxonomy" id="70186"/>
    <lineage>
        <taxon>Eukaryota</taxon>
        <taxon>Sar</taxon>
        <taxon>Rhizaria</taxon>
        <taxon>Endomyxa</taxon>
        <taxon>Phytomyxea</taxon>
        <taxon>Plasmodiophorida</taxon>
        <taxon>Plasmodiophoridae</taxon>
        <taxon>Spongospora</taxon>
    </lineage>
</organism>
<accession>A0A0H5R974</accession>
<reference evidence="8" key="1">
    <citation type="submission" date="2015-04" db="EMBL/GenBank/DDBJ databases">
        <title>The genome sequence of the plant pathogenic Rhizarian Plasmodiophora brassicae reveals insights in its biotrophic life cycle and the origin of chitin synthesis.</title>
        <authorList>
            <person name="Schwelm A."/>
            <person name="Fogelqvist J."/>
            <person name="Knaust A."/>
            <person name="Julke S."/>
            <person name="Lilja T."/>
            <person name="Dhandapani V."/>
            <person name="Bonilla-Rosso G."/>
            <person name="Karlsson M."/>
            <person name="Shevchenko A."/>
            <person name="Choi S.R."/>
            <person name="Kim H.G."/>
            <person name="Park J.Y."/>
            <person name="Lim Y.P."/>
            <person name="Ludwig-Muller J."/>
            <person name="Dixelius C."/>
        </authorList>
    </citation>
    <scope>NUCLEOTIDE SEQUENCE</scope>
    <source>
        <tissue evidence="8">Potato root galls</tissue>
    </source>
</reference>
<dbReference type="SUPFAM" id="SSF55729">
    <property type="entry name" value="Acyl-CoA N-acyltransferases (Nat)"/>
    <property type="match status" value="1"/>
</dbReference>
<evidence type="ECO:0000259" key="6">
    <source>
        <dbReference type="Pfam" id="PF04376"/>
    </source>
</evidence>
<feature type="domain" description="N-end rule aminoacyl transferase C-terminal" evidence="7">
    <location>
        <begin position="294"/>
        <end position="431"/>
    </location>
</feature>
<feature type="domain" description="N-end aminoacyl transferase N-terminal" evidence="6">
    <location>
        <begin position="48"/>
        <end position="120"/>
    </location>
</feature>
<evidence type="ECO:0000256" key="1">
    <source>
        <dbReference type="ARBA" id="ARBA00009991"/>
    </source>
</evidence>
<dbReference type="Pfam" id="PF04377">
    <property type="entry name" value="ATE_C"/>
    <property type="match status" value="1"/>
</dbReference>
<keyword evidence="4" id="KW-0833">Ubl conjugation pathway</keyword>
<feature type="non-terminal residue" evidence="8">
    <location>
        <position position="1"/>
    </location>
</feature>
<evidence type="ECO:0000259" key="7">
    <source>
        <dbReference type="Pfam" id="PF04377"/>
    </source>
</evidence>
<dbReference type="EMBL" id="HACM01010236">
    <property type="protein sequence ID" value="CRZ10678.1"/>
    <property type="molecule type" value="Transcribed_RNA"/>
</dbReference>
<sequence>LIDHLRSQKILSGPVSAPYWYLGMQSAVDAASLARNSEVALYNGGSNRCGYCSMPGKTCRTEFSMDSRFMTASDYQSLIDRGWRRSGTYMYKPDNRSTCCPNWTIRLFVPNFIMSKRQKKVLRQFQHYIKFGTRAELTSEPTPASPCTTDNSSEIAMISYLRCAVQQVLRDNLLPSDVPFSIKSSQKHLICNVSMVVMSHLKRHCIQVSQDLHQLGLQIAEALSRFDLHDMKTGIPIKVDSDSKGFVHFSAETDLVLPKIHPRKQQTGQRRTDSPSEPVVRFSTQIVPSRFTTEAFLLYQKYQVAVHHDPLSKLTEDQYTYFLCETPLAQEQSADPGVIFGSFHVEYRFNGTLVAVSVIDILPRCVSSVYFFYDPEFSFLSLGVYSALHEISLVPDSRLLPDLKYYYLGFYIQNCPKMLYKRQFSPSELLCPEHFTWHSIEACIPLLNLNKYVVFSHHLEHSVDRKSDDGNDSEDSSASVDDVKLLLSNQEYRFSDFKKQARIALLPKIQQFFDCVGPRLATKRLIIFDI</sequence>
<proteinExistence type="inferred from homology"/>
<dbReference type="InterPro" id="IPR016181">
    <property type="entry name" value="Acyl_CoA_acyltransferase"/>
</dbReference>
<evidence type="ECO:0000256" key="3">
    <source>
        <dbReference type="ARBA" id="ARBA00022679"/>
    </source>
</evidence>
<dbReference type="GO" id="GO:0004057">
    <property type="term" value="F:arginyl-tRNA--protein transferase activity"/>
    <property type="evidence" value="ECO:0007669"/>
    <property type="project" value="UniProtKB-EC"/>
</dbReference>
<dbReference type="AlphaFoldDB" id="A0A0H5R974"/>
<dbReference type="PANTHER" id="PTHR21367">
    <property type="entry name" value="ARGININE-TRNA-PROTEIN TRANSFERASE 1"/>
    <property type="match status" value="1"/>
</dbReference>
<keyword evidence="3" id="KW-0808">Transferase</keyword>
<evidence type="ECO:0000256" key="5">
    <source>
        <dbReference type="ARBA" id="ARBA00023315"/>
    </source>
</evidence>
<evidence type="ECO:0000313" key="8">
    <source>
        <dbReference type="EMBL" id="CRZ10678.1"/>
    </source>
</evidence>
<dbReference type="PANTHER" id="PTHR21367:SF1">
    <property type="entry name" value="ARGINYL-TRNA--PROTEIN TRANSFERASE 1"/>
    <property type="match status" value="1"/>
</dbReference>
<dbReference type="InterPro" id="IPR030700">
    <property type="entry name" value="N-end_Aminoacyl_Trfase"/>
</dbReference>
<dbReference type="Pfam" id="PF04376">
    <property type="entry name" value="ATE_N"/>
    <property type="match status" value="1"/>
</dbReference>
<name>A0A0H5R974_9EUKA</name>
<comment type="similarity">
    <text evidence="1">Belongs to the R-transferase family.</text>
</comment>
<dbReference type="InterPro" id="IPR007472">
    <property type="entry name" value="N-end_Aminoacyl_Trfase_C"/>
</dbReference>
<dbReference type="PIRSF" id="PIRSF037207">
    <property type="entry name" value="ATE1_euk"/>
    <property type="match status" value="1"/>
</dbReference>
<dbReference type="InterPro" id="IPR017137">
    <property type="entry name" value="Arg-tRNA-P_Trfase_1_euk"/>
</dbReference>
<dbReference type="EC" id="2.3.2.8" evidence="2"/>
<evidence type="ECO:0000256" key="2">
    <source>
        <dbReference type="ARBA" id="ARBA00012025"/>
    </source>
</evidence>
<dbReference type="InterPro" id="IPR007471">
    <property type="entry name" value="N-end_Aminoacyl_Trfase_N"/>
</dbReference>
<dbReference type="GO" id="GO:0005737">
    <property type="term" value="C:cytoplasm"/>
    <property type="evidence" value="ECO:0007669"/>
    <property type="project" value="TreeGrafter"/>
</dbReference>
<keyword evidence="5" id="KW-0012">Acyltransferase</keyword>